<evidence type="ECO:0000256" key="1">
    <source>
        <dbReference type="SAM" id="MobiDB-lite"/>
    </source>
</evidence>
<protein>
    <submittedName>
        <fullName evidence="2">Uncharacterized protein</fullName>
    </submittedName>
</protein>
<feature type="region of interest" description="Disordered" evidence="1">
    <location>
        <begin position="31"/>
        <end position="60"/>
    </location>
</feature>
<gene>
    <name evidence="2" type="ORF">JIP62_04400</name>
</gene>
<reference evidence="2 3" key="1">
    <citation type="submission" date="2021-01" db="EMBL/GenBank/DDBJ databases">
        <title>Brevundimonas vitis sp. nov., an bacterium isolated from grape (Vitis vinifera).</title>
        <authorList>
            <person name="Jiang L."/>
            <person name="Lee J."/>
        </authorList>
    </citation>
    <scope>NUCLEOTIDE SEQUENCE [LARGE SCALE GENOMIC DNA]</scope>
    <source>
        <strain evidence="2 3">GRTSA-9</strain>
    </source>
</reference>
<name>A0ABX7BSP8_9CAUL</name>
<evidence type="ECO:0000313" key="2">
    <source>
        <dbReference type="EMBL" id="QQQ19351.1"/>
    </source>
</evidence>
<evidence type="ECO:0000313" key="3">
    <source>
        <dbReference type="Proteomes" id="UP000595448"/>
    </source>
</evidence>
<sequence>MADDPKKDPRLVHGLIPMLVAQRVKGERERRMKLAAAKAAREAASPADGLQKKKKRGWFG</sequence>
<accession>A0ABX7BSP8</accession>
<organism evidence="2 3">
    <name type="scientific">Brevundimonas vitisensis</name>
    <dbReference type="NCBI Taxonomy" id="2800818"/>
    <lineage>
        <taxon>Bacteria</taxon>
        <taxon>Pseudomonadati</taxon>
        <taxon>Pseudomonadota</taxon>
        <taxon>Alphaproteobacteria</taxon>
        <taxon>Caulobacterales</taxon>
        <taxon>Caulobacteraceae</taxon>
        <taxon>Brevundimonas</taxon>
    </lineage>
</organism>
<dbReference type="EMBL" id="CP067977">
    <property type="protein sequence ID" value="QQQ19351.1"/>
    <property type="molecule type" value="Genomic_DNA"/>
</dbReference>
<proteinExistence type="predicted"/>
<dbReference type="RefSeq" id="WP_201103702.1">
    <property type="nucleotide sequence ID" value="NZ_CP067977.1"/>
</dbReference>
<dbReference type="Proteomes" id="UP000595448">
    <property type="component" value="Chromosome"/>
</dbReference>
<keyword evidence="3" id="KW-1185">Reference proteome</keyword>
<feature type="compositionally biased region" description="Low complexity" evidence="1">
    <location>
        <begin position="34"/>
        <end position="44"/>
    </location>
</feature>